<evidence type="ECO:0000256" key="1">
    <source>
        <dbReference type="SAM" id="MobiDB-lite"/>
    </source>
</evidence>
<reference evidence="3" key="1">
    <citation type="submission" date="2019-10" db="EMBL/GenBank/DDBJ databases">
        <title>Complete genome sequence of Corynebacterium urogenitalis DSM 108747, isolated from the genital tract of a cow.</title>
        <authorList>
            <person name="Ruckert C."/>
            <person name="Ballas P."/>
            <person name="Wagener K."/>
            <person name="Drillich M."/>
            <person name="Kaempfer P."/>
            <person name="Busse H.-J."/>
            <person name="Ehling-Schulz M."/>
        </authorList>
    </citation>
    <scope>NUCLEOTIDE SEQUENCE [LARGE SCALE GENOMIC DNA]</scope>
    <source>
        <strain evidence="3">LMM 1652</strain>
    </source>
</reference>
<gene>
    <name evidence="2" type="ORF">CUROG_09900</name>
</gene>
<dbReference type="InterPro" id="IPR003615">
    <property type="entry name" value="HNH_nuc"/>
</dbReference>
<dbReference type="CDD" id="cd00085">
    <property type="entry name" value="HNHc"/>
    <property type="match status" value="1"/>
</dbReference>
<dbReference type="EMBL" id="CP045032">
    <property type="protein sequence ID" value="QFQ03320.1"/>
    <property type="molecule type" value="Genomic_DNA"/>
</dbReference>
<feature type="compositionally biased region" description="Basic and acidic residues" evidence="1">
    <location>
        <begin position="148"/>
        <end position="161"/>
    </location>
</feature>
<feature type="region of interest" description="Disordered" evidence="1">
    <location>
        <begin position="148"/>
        <end position="178"/>
    </location>
</feature>
<organism evidence="2 3">
    <name type="scientific">Corynebacterium urogenitale</name>
    <dbReference type="NCBI Taxonomy" id="2487892"/>
    <lineage>
        <taxon>Bacteria</taxon>
        <taxon>Bacillati</taxon>
        <taxon>Actinomycetota</taxon>
        <taxon>Actinomycetes</taxon>
        <taxon>Mycobacteriales</taxon>
        <taxon>Corynebacteriaceae</taxon>
        <taxon>Corynebacterium</taxon>
    </lineage>
</organism>
<accession>A0A5J6ZE65</accession>
<keyword evidence="3" id="KW-1185">Reference proteome</keyword>
<protein>
    <submittedName>
        <fullName evidence="2">Uncharacterized protein</fullName>
    </submittedName>
</protein>
<dbReference type="AlphaFoldDB" id="A0A5J6ZE65"/>
<evidence type="ECO:0000313" key="2">
    <source>
        <dbReference type="EMBL" id="QFQ03320.1"/>
    </source>
</evidence>
<feature type="compositionally biased region" description="Pro residues" evidence="1">
    <location>
        <begin position="162"/>
        <end position="171"/>
    </location>
</feature>
<dbReference type="KEGG" id="cuo:CUROG_09900"/>
<dbReference type="Proteomes" id="UP000326711">
    <property type="component" value="Chromosome"/>
</dbReference>
<evidence type="ECO:0000313" key="3">
    <source>
        <dbReference type="Proteomes" id="UP000326711"/>
    </source>
</evidence>
<name>A0A5J6ZE65_9CORY</name>
<proteinExistence type="predicted"/>
<sequence length="473" mass="53132">MTGGERVLLRPSEPSWRVLDEDDPLSASTVALNKHHLRIARACTPERTEVVSDVVSRVAVRMGLRESRALPYILVGLFLEEWHGLAHYVGQGHLSFEHVRAIADCVECVPEEHRPSVEEDMLARLQPRRPCQATLTVTRLRQIAREVIDKHHPPARPKEDQPLPPGPPPEVQEPELNWNSSKPEFTDFFLRLNKIDSTELVQAIQYVATHDGCTRGEALMRLVRGQTTAEVTLNIYRPVNAGASAGATSAQQWEEGSIHAAGQWLSAMVGAQWMERVTHIAAPGYDKCEGYHPTPSIRASVMGRDGHCRFPGCEVPAERCDLDHVHRWDHEAPQGGCSETSTANLHCLCRKHHRMKTAGQWDVTLHPDGTETWSSHGDGHTVTTEPGGVLGRETFEHFAVRRTKNLANYNTERARREDWVQLVANLAREEANKGKHLGYIWGFRDVEKIATERARLLVTYPNNGLQQEEAIPF</sequence>